<gene>
    <name evidence="12" type="ORF">GEV33_012108</name>
</gene>
<evidence type="ECO:0000256" key="1">
    <source>
        <dbReference type="ARBA" id="ARBA00004651"/>
    </source>
</evidence>
<dbReference type="Gene3D" id="1.20.120.350">
    <property type="entry name" value="Voltage-gated potassium channels. Chain C"/>
    <property type="match status" value="1"/>
</dbReference>
<name>A0A8J6L3W1_TENMO</name>
<dbReference type="GO" id="GO:0005886">
    <property type="term" value="C:plasma membrane"/>
    <property type="evidence" value="ECO:0007669"/>
    <property type="project" value="UniProtKB-SubCell"/>
</dbReference>
<evidence type="ECO:0000256" key="5">
    <source>
        <dbReference type="ARBA" id="ARBA00022989"/>
    </source>
</evidence>
<dbReference type="GO" id="GO:0015385">
    <property type="term" value="F:sodium:proton antiporter activity"/>
    <property type="evidence" value="ECO:0007669"/>
    <property type="project" value="InterPro"/>
</dbReference>
<feature type="transmembrane region" description="Helical" evidence="10">
    <location>
        <begin position="271"/>
        <end position="296"/>
    </location>
</feature>
<keyword evidence="3" id="KW-1003">Cell membrane</keyword>
<keyword evidence="9" id="KW-0739">Sodium transport</keyword>
<evidence type="ECO:0000256" key="9">
    <source>
        <dbReference type="ARBA" id="ARBA00023201"/>
    </source>
</evidence>
<feature type="domain" description="Cyclic nucleotide-binding" evidence="11">
    <location>
        <begin position="890"/>
        <end position="1003"/>
    </location>
</feature>
<feature type="transmembrane region" description="Helical" evidence="10">
    <location>
        <begin position="63"/>
        <end position="79"/>
    </location>
</feature>
<feature type="transmembrane region" description="Helical" evidence="10">
    <location>
        <begin position="184"/>
        <end position="206"/>
    </location>
</feature>
<dbReference type="Pfam" id="PF00027">
    <property type="entry name" value="cNMP_binding"/>
    <property type="match status" value="1"/>
</dbReference>
<keyword evidence="2" id="KW-0813">Transport</keyword>
<feature type="transmembrane region" description="Helical" evidence="10">
    <location>
        <begin position="91"/>
        <end position="113"/>
    </location>
</feature>
<keyword evidence="7" id="KW-0406">Ion transport</keyword>
<dbReference type="GO" id="GO:0015386">
    <property type="term" value="F:potassium:proton antiporter activity"/>
    <property type="evidence" value="ECO:0007669"/>
    <property type="project" value="TreeGrafter"/>
</dbReference>
<dbReference type="PROSITE" id="PS50042">
    <property type="entry name" value="CNMP_BINDING_3"/>
    <property type="match status" value="1"/>
</dbReference>
<comment type="caution">
    <text evidence="12">The sequence shown here is derived from an EMBL/GenBank/DDBJ whole genome shotgun (WGS) entry which is preliminary data.</text>
</comment>
<dbReference type="Proteomes" id="UP000719412">
    <property type="component" value="Unassembled WGS sequence"/>
</dbReference>
<evidence type="ECO:0000256" key="4">
    <source>
        <dbReference type="ARBA" id="ARBA00022692"/>
    </source>
</evidence>
<feature type="transmembrane region" description="Helical" evidence="10">
    <location>
        <begin position="379"/>
        <end position="402"/>
    </location>
</feature>
<evidence type="ECO:0000256" key="6">
    <source>
        <dbReference type="ARBA" id="ARBA00023053"/>
    </source>
</evidence>
<evidence type="ECO:0000313" key="13">
    <source>
        <dbReference type="Proteomes" id="UP000719412"/>
    </source>
</evidence>
<keyword evidence="8 10" id="KW-0472">Membrane</keyword>
<dbReference type="InterPro" id="IPR027359">
    <property type="entry name" value="Volt_channel_dom_sf"/>
</dbReference>
<dbReference type="GO" id="GO:0005216">
    <property type="term" value="F:monoatomic ion channel activity"/>
    <property type="evidence" value="ECO:0007669"/>
    <property type="project" value="InterPro"/>
</dbReference>
<proteinExistence type="predicted"/>
<evidence type="ECO:0000256" key="10">
    <source>
        <dbReference type="SAM" id="Phobius"/>
    </source>
</evidence>
<dbReference type="PANTHER" id="PTHR10110">
    <property type="entry name" value="SODIUM/HYDROGEN EXCHANGER"/>
    <property type="match status" value="1"/>
</dbReference>
<dbReference type="Pfam" id="PF00999">
    <property type="entry name" value="Na_H_Exchanger"/>
    <property type="match status" value="1"/>
</dbReference>
<feature type="transmembrane region" description="Helical" evidence="10">
    <location>
        <begin position="153"/>
        <end position="178"/>
    </location>
</feature>
<sequence>MMFTFICLILVAIIQYFLLKYSIGIPYATFALILGYVYGLLETHFQTLENFEPILSNLPSEEIIYIYVPVVVFRMAFYTDIHSFIRILPQILVISFPISLLTGCTIGMIMTILDTKWEYWHGMVFGLLCTPTYTAYVMHLLKETSTCTKHVTILLEGESLVTVATVVIFNNLFTFYSVGYVVHWYQFVCVYVRVVISGVLCGYLFGLVGRFLVRKTSTEAKTVIGIMLGLPFLTFTLSRNFIGANGSVAVIVFGCMMAVERVTIWERMNLLLFHFWQELAILLDVLICLNISHYNAVKVWPNLTTADFILVLVTYIMYYVVRFLCFLLFSPLLSRLGSGITFKSMLVCVWCATKSPFSLLLVILNSIRFHVSDNITITMYLHIVGIHFLSLLINGGLTPLALKILGMADISLARHVNMNNCIKHIFLKRKKTIAVLKMNKYLAAANWTLIQEITNMKHPYTRQSDINADQDDWFMEHQYTECPECKEELPHEPTARQLKDMTKEAKMRILKAKKISYSRQYENGMMSCENIRILTQAVEMAMDAEDVTIVVDGLCKRFHEQRCCYKFLRNHVQRMLPSNRMNIRQPRKYHRRVCYHIVRRKHFEIIMYCVVLLNMVLIIINITYYSIGHHTGKNETFLVLYLILTFVFYVIYLGEFFLRIMAYSWIRLWRDGFGTYFKSTWNVIDFFALCLATVDLFLTYYNEIVKNSFHTDRSVALDIISLSRAIKLLRLFGEVQPAIARYLDTSVDSRMAFTYELGKCYVTGEEDVLEMLPYMVDNGKIREQIKKKIEDDRLIIIKLLGVVQKEKPWIAITVKTKQAIRTILHAMNEAIEHLKISGWLDDFECNKMLISLRELSNKVSMIQSVTPSAPRVIFKEVAWMAGDKEVINFLFDHAVVKKFDPENVLFEEGNVAEGIYIVVSGLLKISYVPNKDVLDSLKVFGRLPVVDYISCSQYEESVIDYIVPGNCVGELSVLTGRAYNCKITANTQTQVYVLNKSILRKAMDELNPNTTYGLECRIWKAVSVRIAIPILLSIPAYHSSPKQVKYALERSFVPDLSGYKIFMINSVVQDIILIEGMVADGVTKDVFAAPCSIPRTMQKLILPKSSSMDFPTGIETKMLIVPDPSATSCTIRDLDEYTCELTVPNVEVTCLQHLIQQRQKVSILSEQLKGADHAAQEDKERTNGERKNSDELSVYYPNVSGGGSIIYISTDDSDILSQKRFE</sequence>
<feature type="transmembrane region" description="Helical" evidence="10">
    <location>
        <begin position="218"/>
        <end position="235"/>
    </location>
</feature>
<keyword evidence="5 10" id="KW-1133">Transmembrane helix</keyword>
<dbReference type="SUPFAM" id="SSF51206">
    <property type="entry name" value="cAMP-binding domain-like"/>
    <property type="match status" value="1"/>
</dbReference>
<dbReference type="InterPro" id="IPR018490">
    <property type="entry name" value="cNMP-bd_dom_sf"/>
</dbReference>
<dbReference type="InterPro" id="IPR006153">
    <property type="entry name" value="Cation/H_exchanger_TM"/>
</dbReference>
<evidence type="ECO:0000256" key="3">
    <source>
        <dbReference type="ARBA" id="ARBA00022475"/>
    </source>
</evidence>
<comment type="subcellular location">
    <subcellularLocation>
        <location evidence="1">Cell membrane</location>
        <topology evidence="1">Multi-pass membrane protein</topology>
    </subcellularLocation>
</comment>
<feature type="transmembrane region" description="Helical" evidence="10">
    <location>
        <begin position="119"/>
        <end position="141"/>
    </location>
</feature>
<dbReference type="InterPro" id="IPR000595">
    <property type="entry name" value="cNMP-bd_dom"/>
</dbReference>
<dbReference type="EMBL" id="JABDTM020027335">
    <property type="protein sequence ID" value="KAH0810684.1"/>
    <property type="molecule type" value="Genomic_DNA"/>
</dbReference>
<evidence type="ECO:0000259" key="11">
    <source>
        <dbReference type="PROSITE" id="PS50042"/>
    </source>
</evidence>
<feature type="transmembrane region" description="Helical" evidence="10">
    <location>
        <begin position="605"/>
        <end position="627"/>
    </location>
</feature>
<evidence type="ECO:0000256" key="7">
    <source>
        <dbReference type="ARBA" id="ARBA00023065"/>
    </source>
</evidence>
<dbReference type="SUPFAM" id="SSF81324">
    <property type="entry name" value="Voltage-gated potassium channels"/>
    <property type="match status" value="1"/>
</dbReference>
<keyword evidence="13" id="KW-1185">Reference proteome</keyword>
<dbReference type="InterPro" id="IPR018422">
    <property type="entry name" value="Cation/H_exchanger_CPA1"/>
</dbReference>
<feature type="transmembrane region" description="Helical" evidence="10">
    <location>
        <begin position="639"/>
        <end position="658"/>
    </location>
</feature>
<accession>A0A8J6L3W1</accession>
<evidence type="ECO:0000256" key="2">
    <source>
        <dbReference type="ARBA" id="ARBA00022448"/>
    </source>
</evidence>
<dbReference type="PANTHER" id="PTHR10110:SF86">
    <property type="entry name" value="SODIUM_HYDROGEN EXCHANGER 7"/>
    <property type="match status" value="1"/>
</dbReference>
<keyword evidence="4 10" id="KW-0812">Transmembrane</keyword>
<reference evidence="12" key="2">
    <citation type="submission" date="2021-08" db="EMBL/GenBank/DDBJ databases">
        <authorList>
            <person name="Eriksson T."/>
        </authorList>
    </citation>
    <scope>NUCLEOTIDE SEQUENCE</scope>
    <source>
        <strain evidence="12">Stoneville</strain>
        <tissue evidence="12">Whole head</tissue>
    </source>
</reference>
<feature type="transmembrane region" description="Helical" evidence="10">
    <location>
        <begin position="345"/>
        <end position="367"/>
    </location>
</feature>
<evidence type="ECO:0000313" key="12">
    <source>
        <dbReference type="EMBL" id="KAH0810684.1"/>
    </source>
</evidence>
<dbReference type="AlphaFoldDB" id="A0A8J6L3W1"/>
<dbReference type="GO" id="GO:0098719">
    <property type="term" value="P:sodium ion import across plasma membrane"/>
    <property type="evidence" value="ECO:0007669"/>
    <property type="project" value="TreeGrafter"/>
</dbReference>
<dbReference type="GO" id="GO:0051453">
    <property type="term" value="P:regulation of intracellular pH"/>
    <property type="evidence" value="ECO:0007669"/>
    <property type="project" value="TreeGrafter"/>
</dbReference>
<dbReference type="Gene3D" id="2.60.120.10">
    <property type="entry name" value="Jelly Rolls"/>
    <property type="match status" value="1"/>
</dbReference>
<dbReference type="Pfam" id="PF00520">
    <property type="entry name" value="Ion_trans"/>
    <property type="match status" value="1"/>
</dbReference>
<dbReference type="InterPro" id="IPR005821">
    <property type="entry name" value="Ion_trans_dom"/>
</dbReference>
<dbReference type="InterPro" id="IPR014710">
    <property type="entry name" value="RmlC-like_jellyroll"/>
</dbReference>
<organism evidence="12 13">
    <name type="scientific">Tenebrio molitor</name>
    <name type="common">Yellow mealworm beetle</name>
    <dbReference type="NCBI Taxonomy" id="7067"/>
    <lineage>
        <taxon>Eukaryota</taxon>
        <taxon>Metazoa</taxon>
        <taxon>Ecdysozoa</taxon>
        <taxon>Arthropoda</taxon>
        <taxon>Hexapoda</taxon>
        <taxon>Insecta</taxon>
        <taxon>Pterygota</taxon>
        <taxon>Neoptera</taxon>
        <taxon>Endopterygota</taxon>
        <taxon>Coleoptera</taxon>
        <taxon>Polyphaga</taxon>
        <taxon>Cucujiformia</taxon>
        <taxon>Tenebrionidae</taxon>
        <taxon>Tenebrio</taxon>
    </lineage>
</organism>
<evidence type="ECO:0000256" key="8">
    <source>
        <dbReference type="ARBA" id="ARBA00023136"/>
    </source>
</evidence>
<feature type="transmembrane region" description="Helical" evidence="10">
    <location>
        <begin position="679"/>
        <end position="701"/>
    </location>
</feature>
<dbReference type="CDD" id="cd00038">
    <property type="entry name" value="CAP_ED"/>
    <property type="match status" value="1"/>
</dbReference>
<reference evidence="12" key="1">
    <citation type="journal article" date="2020" name="J Insects Food Feed">
        <title>The yellow mealworm (Tenebrio molitor) genome: a resource for the emerging insects as food and feed industry.</title>
        <authorList>
            <person name="Eriksson T."/>
            <person name="Andere A."/>
            <person name="Kelstrup H."/>
            <person name="Emery V."/>
            <person name="Picard C."/>
        </authorList>
    </citation>
    <scope>NUCLEOTIDE SEQUENCE</scope>
    <source>
        <strain evidence="12">Stoneville</strain>
        <tissue evidence="12">Whole head</tissue>
    </source>
</reference>
<feature type="transmembrane region" description="Helical" evidence="10">
    <location>
        <begin position="308"/>
        <end position="333"/>
    </location>
</feature>
<protein>
    <recommendedName>
        <fullName evidence="11">Cyclic nucleotide-binding domain-containing protein</fullName>
    </recommendedName>
</protein>
<keyword evidence="6" id="KW-0915">Sodium</keyword>
<feature type="transmembrane region" description="Helical" evidence="10">
    <location>
        <begin position="241"/>
        <end position="259"/>
    </location>
</feature>